<feature type="transmembrane region" description="Helical" evidence="1">
    <location>
        <begin position="579"/>
        <end position="601"/>
    </location>
</feature>
<comment type="caution">
    <text evidence="3">The sequence shown here is derived from an EMBL/GenBank/DDBJ whole genome shotgun (WGS) entry which is preliminary data.</text>
</comment>
<feature type="transmembrane region" description="Helical" evidence="1">
    <location>
        <begin position="519"/>
        <end position="539"/>
    </location>
</feature>
<dbReference type="OrthoDB" id="3650131at2759"/>
<dbReference type="AlphaFoldDB" id="A0A2S6BWU6"/>
<keyword evidence="1" id="KW-0472">Membrane</keyword>
<keyword evidence="1" id="KW-1133">Transmembrane helix</keyword>
<organism evidence="3 4">
    <name type="scientific">Cercospora berteroae</name>
    <dbReference type="NCBI Taxonomy" id="357750"/>
    <lineage>
        <taxon>Eukaryota</taxon>
        <taxon>Fungi</taxon>
        <taxon>Dikarya</taxon>
        <taxon>Ascomycota</taxon>
        <taxon>Pezizomycotina</taxon>
        <taxon>Dothideomycetes</taxon>
        <taxon>Dothideomycetidae</taxon>
        <taxon>Mycosphaerellales</taxon>
        <taxon>Mycosphaerellaceae</taxon>
        <taxon>Cercospora</taxon>
    </lineage>
</organism>
<dbReference type="Proteomes" id="UP000237631">
    <property type="component" value="Unassembled WGS sequence"/>
</dbReference>
<dbReference type="PANTHER" id="PTHR10622:SF12">
    <property type="entry name" value="HET DOMAIN-CONTAINING PROTEIN"/>
    <property type="match status" value="1"/>
</dbReference>
<proteinExistence type="predicted"/>
<keyword evidence="4" id="KW-1185">Reference proteome</keyword>
<evidence type="ECO:0000313" key="4">
    <source>
        <dbReference type="Proteomes" id="UP000237631"/>
    </source>
</evidence>
<sequence>MVSESNKYAILSHRWLPEDEQEVRYADIVNCKDDLRSKPGWTKLEWCRRQATADGLFHVWAGTACIDKSNSQELTESINSMYKWYKEAEVCYVYLQDMPDPESGALGSDLVTPEAEIVDTTATDQSLPLDAAVEDDHKSPVWDTWSRDAFGKCSWFTRAWTLQEMIAPHRIRFYSQSWRFICNLEDIIADIAELTGVHESLWTQQRPLASFSYSLLGLMGVSIPVVYGEGTNAFQRLQDEILRSGSDDSIFAFNVIGTNRKMGPFETTCLLARSPADFQECGNVICYNEHVSTPMILRCGLEHEPETILVLRLRSVGFQRSDLYAVVVSGQGARLETCLLDVHGYDSCPLKTFSVLRDPTPDGFRSNAANSKAVTIMCHGMCDIELKKESVQGTWNARRRCFVLPREQNGNLPYFDAELEIQLAGSGSRIKAHIELWPGVLRGVLRLRFHKAMFLPAWTTLASGRGTYYCTFTRHNGGLLVGRAFTYKRPVRRKDIMFLEFEHMQWYLVLLHACRRIDLCFACCFVYMLFIVAVGVLAMPILAMDGHMNTIMIWLLFPISIWFLTVGILHHFNKISLKILLAVPFGILGALSVIAILWTLICTPLSFMPPDIPYDLEREVERFEALRDHPNWARQGWTRKAKAYIKTFATGLWLIIKCTTITSSTSPMLLPNLHRINIDPLLGPPLLLLNFNIIPTHLPLPHDPLIIKRPILQAIAPLPLHPIILILILIPKLHRNTIFCKSEQFLSKLVVFHFSPFGCEEGDDLVCAAEESVAVSPDGVGGVGLRDFGGVLGVPEVLGGFDFVVGG</sequence>
<protein>
    <recommendedName>
        <fullName evidence="2">Heterokaryon incompatibility domain-containing protein</fullName>
    </recommendedName>
</protein>
<feature type="domain" description="Heterokaryon incompatibility" evidence="2">
    <location>
        <begin position="8"/>
        <end position="164"/>
    </location>
</feature>
<dbReference type="STRING" id="357750.A0A2S6BWU6"/>
<dbReference type="PANTHER" id="PTHR10622">
    <property type="entry name" value="HET DOMAIN-CONTAINING PROTEIN"/>
    <property type="match status" value="1"/>
</dbReference>
<dbReference type="EMBL" id="PNEN01001731">
    <property type="protein sequence ID" value="PPJ51943.1"/>
    <property type="molecule type" value="Genomic_DNA"/>
</dbReference>
<evidence type="ECO:0000313" key="3">
    <source>
        <dbReference type="EMBL" id="PPJ51943.1"/>
    </source>
</evidence>
<accession>A0A2S6BWU6</accession>
<dbReference type="InterPro" id="IPR010730">
    <property type="entry name" value="HET"/>
</dbReference>
<evidence type="ECO:0000259" key="2">
    <source>
        <dbReference type="Pfam" id="PF06985"/>
    </source>
</evidence>
<reference evidence="4" key="1">
    <citation type="journal article" date="2017" name="bioRxiv">
        <title>Conservation of a gene cluster reveals novel cercosporin biosynthetic mechanisms and extends production to the genus Colletotrichum.</title>
        <authorList>
            <person name="de Jonge R."/>
            <person name="Ebert M.K."/>
            <person name="Huitt-Roehl C.R."/>
            <person name="Pal P."/>
            <person name="Suttle J.C."/>
            <person name="Spanner R.E."/>
            <person name="Neubauer J.D."/>
            <person name="Jurick W.M.II."/>
            <person name="Stott K.A."/>
            <person name="Secor G.A."/>
            <person name="Thomma B.P.H.J."/>
            <person name="Van de Peer Y."/>
            <person name="Townsend C.A."/>
            <person name="Bolton M.D."/>
        </authorList>
    </citation>
    <scope>NUCLEOTIDE SEQUENCE [LARGE SCALE GENOMIC DNA]</scope>
    <source>
        <strain evidence="4">CBS538.71</strain>
    </source>
</reference>
<feature type="transmembrane region" description="Helical" evidence="1">
    <location>
        <begin position="551"/>
        <end position="572"/>
    </location>
</feature>
<gene>
    <name evidence="3" type="ORF">CBER1_09686</name>
</gene>
<dbReference type="Pfam" id="PF06985">
    <property type="entry name" value="HET"/>
    <property type="match status" value="1"/>
</dbReference>
<keyword evidence="1" id="KW-0812">Transmembrane</keyword>
<evidence type="ECO:0000256" key="1">
    <source>
        <dbReference type="SAM" id="Phobius"/>
    </source>
</evidence>
<name>A0A2S6BWU6_9PEZI</name>